<evidence type="ECO:0000256" key="2">
    <source>
        <dbReference type="SAM" id="Phobius"/>
    </source>
</evidence>
<evidence type="ECO:0008006" key="5">
    <source>
        <dbReference type="Google" id="ProtNLM"/>
    </source>
</evidence>
<proteinExistence type="predicted"/>
<feature type="compositionally biased region" description="Polar residues" evidence="1">
    <location>
        <begin position="186"/>
        <end position="202"/>
    </location>
</feature>
<keyword evidence="4" id="KW-1185">Reference proteome</keyword>
<gene>
    <name evidence="3" type="ORF">NDU88_001918</name>
</gene>
<organism evidence="3 4">
    <name type="scientific">Pleurodeles waltl</name>
    <name type="common">Iberian ribbed newt</name>
    <dbReference type="NCBI Taxonomy" id="8319"/>
    <lineage>
        <taxon>Eukaryota</taxon>
        <taxon>Metazoa</taxon>
        <taxon>Chordata</taxon>
        <taxon>Craniata</taxon>
        <taxon>Vertebrata</taxon>
        <taxon>Euteleostomi</taxon>
        <taxon>Amphibia</taxon>
        <taxon>Batrachia</taxon>
        <taxon>Caudata</taxon>
        <taxon>Salamandroidea</taxon>
        <taxon>Salamandridae</taxon>
        <taxon>Pleurodelinae</taxon>
        <taxon>Pleurodeles</taxon>
    </lineage>
</organism>
<evidence type="ECO:0000313" key="4">
    <source>
        <dbReference type="Proteomes" id="UP001066276"/>
    </source>
</evidence>
<protein>
    <recommendedName>
        <fullName evidence="5">Regulator of microtubule dynamics protein 3</fullName>
    </recommendedName>
</protein>
<keyword evidence="2" id="KW-0472">Membrane</keyword>
<sequence length="314" mass="35742">MRRTARALAQRTPLASCASACSKEQKRIVMSDARAWSYRAGFGLALGTAAGIVLYVAYKERWRERLRNQTFTDDENVCNQHSTPLRHGFRDSPLQQYQGPFERPLEAGDAHIFSSNSVPIEDPEILHRLDYIYQSITELRHEVSELRNSLQGLATDIIGQFKSHITESQKASRRRRFVFHRERSDSTGSSSVYFTATSGTAQTDRESEGGYTTANPESDYDRESGRESDEDDESCETVKTVRRDSMDLMNEEEATLTFDSLEEEELLQHIVREKCEDEAKDGSEGSKQHLNQNYYSTDFVVNGQLEGNPGEFEH</sequence>
<accession>A0AAV7MQ42</accession>
<dbReference type="EMBL" id="JANPWB010000013">
    <property type="protein sequence ID" value="KAJ1104507.1"/>
    <property type="molecule type" value="Genomic_DNA"/>
</dbReference>
<keyword evidence="2" id="KW-1133">Transmembrane helix</keyword>
<dbReference type="AlphaFoldDB" id="A0AAV7MQ42"/>
<feature type="transmembrane region" description="Helical" evidence="2">
    <location>
        <begin position="36"/>
        <end position="58"/>
    </location>
</feature>
<comment type="caution">
    <text evidence="3">The sequence shown here is derived from an EMBL/GenBank/DDBJ whole genome shotgun (WGS) entry which is preliminary data.</text>
</comment>
<keyword evidence="2" id="KW-0812">Transmembrane</keyword>
<evidence type="ECO:0000313" key="3">
    <source>
        <dbReference type="EMBL" id="KAJ1104507.1"/>
    </source>
</evidence>
<dbReference type="Proteomes" id="UP001066276">
    <property type="component" value="Chromosome 9"/>
</dbReference>
<reference evidence="3" key="1">
    <citation type="journal article" date="2022" name="bioRxiv">
        <title>Sequencing and chromosome-scale assembly of the giantPleurodeles waltlgenome.</title>
        <authorList>
            <person name="Brown T."/>
            <person name="Elewa A."/>
            <person name="Iarovenko S."/>
            <person name="Subramanian E."/>
            <person name="Araus A.J."/>
            <person name="Petzold A."/>
            <person name="Susuki M."/>
            <person name="Suzuki K.-i.T."/>
            <person name="Hayashi T."/>
            <person name="Toyoda A."/>
            <person name="Oliveira C."/>
            <person name="Osipova E."/>
            <person name="Leigh N.D."/>
            <person name="Simon A."/>
            <person name="Yun M.H."/>
        </authorList>
    </citation>
    <scope>NUCLEOTIDE SEQUENCE</scope>
    <source>
        <strain evidence="3">20211129_DDA</strain>
        <tissue evidence="3">Liver</tissue>
    </source>
</reference>
<evidence type="ECO:0000256" key="1">
    <source>
        <dbReference type="SAM" id="MobiDB-lite"/>
    </source>
</evidence>
<name>A0AAV7MQ42_PLEWA</name>
<feature type="region of interest" description="Disordered" evidence="1">
    <location>
        <begin position="179"/>
        <end position="238"/>
    </location>
</feature>